<keyword evidence="2" id="KW-1185">Reference proteome</keyword>
<protein>
    <submittedName>
        <fullName evidence="1">Uncharacterized protein</fullName>
    </submittedName>
</protein>
<evidence type="ECO:0000313" key="1">
    <source>
        <dbReference type="EMBL" id="KAJ2996827.1"/>
    </source>
</evidence>
<proteinExistence type="predicted"/>
<dbReference type="Proteomes" id="UP001143856">
    <property type="component" value="Unassembled WGS sequence"/>
</dbReference>
<accession>A0ACC1PQM7</accession>
<comment type="caution">
    <text evidence="1">The sequence shown here is derived from an EMBL/GenBank/DDBJ whole genome shotgun (WGS) entry which is preliminary data.</text>
</comment>
<evidence type="ECO:0000313" key="2">
    <source>
        <dbReference type="Proteomes" id="UP001143856"/>
    </source>
</evidence>
<gene>
    <name evidence="1" type="ORF">NUW58_g849</name>
</gene>
<reference evidence="1" key="1">
    <citation type="submission" date="2022-10" db="EMBL/GenBank/DDBJ databases">
        <title>Genome Sequence of Xylaria curta.</title>
        <authorList>
            <person name="Buettner E."/>
        </authorList>
    </citation>
    <scope>NUCLEOTIDE SEQUENCE</scope>
    <source>
        <strain evidence="1">Babe10</strain>
    </source>
</reference>
<name>A0ACC1PQM7_9PEZI</name>
<organism evidence="1 2">
    <name type="scientific">Xylaria curta</name>
    <dbReference type="NCBI Taxonomy" id="42375"/>
    <lineage>
        <taxon>Eukaryota</taxon>
        <taxon>Fungi</taxon>
        <taxon>Dikarya</taxon>
        <taxon>Ascomycota</taxon>
        <taxon>Pezizomycotina</taxon>
        <taxon>Sordariomycetes</taxon>
        <taxon>Xylariomycetidae</taxon>
        <taxon>Xylariales</taxon>
        <taxon>Xylariaceae</taxon>
        <taxon>Xylaria</taxon>
    </lineage>
</organism>
<dbReference type="EMBL" id="JAPDGR010000080">
    <property type="protein sequence ID" value="KAJ2996827.1"/>
    <property type="molecule type" value="Genomic_DNA"/>
</dbReference>
<sequence>MASEKTSGVYETNGAGSHATSGASPLGKGSESAFGVGPSFKEKPEKPLPSNRAGITKAFEQLAQWAHASESPFPTQTGHGTFAVARPPGLKQDLKALRRKDIKTILTILKTKLTKQQLIDDKTMIMEHTIQLVASLPHGSRLRAELTNNFINELWDTLDHPPLLYFGDKHQYRQADGSWNNPMNPMLGAAGSTYARTCRPSIQVGALPDPSLIFETIMKRTNYRKHPNNVSSILWYWADIIIHDLFWTDQRDITKNKTSSFLDLSPLYGSNQEMQDSVRTFKDGLMKPDTYADKRLLGQPPGVSVLLIMFNRFHNYVAANLAAINEGGRFTPPPPGVDGERAAAAWKKYDNDLFQTARLITSGLYINITLVDYVRNIVNLNRSNTTWALDPRAEMGKDAGTFAGSERGTGSMVSAEFNLCYRWHSCISAKDDQWIKDFYATIFEDKDPLDLTVQDMAMGFVKFERGIPEDPAERVFGGFKRGPDGKFNDDDLVGCISDAIEDVAGAFGSRNVPEALKPVEIMGILQGRKWNVAGLNEFRKHFGLKPYESFEDINSDPEIAGSLQHLYGHPDFVELYPGLVAEEAKEPMVPGVGIAPTYTISRVILSDAVCLTRGDRFYTTDYNPRTLTSWGYNEVAYDLNMNQGCVFYKLFIRAFPKHFQRNSAYAHYPMCVPGETKKILTNLGRVQDFNFDRPSAYDRPVNVTTCGGAKYMLNNPDKYKVNWNESIAELMGHGFPTPTPTSDSAFHVGKENCMHDQLYRGEWTTHLKVFYSQTTDRLVQEKSRKLIGTNFLDVIKDVGHAVPVHFAARTFGLPLKSKDNPKGIYTEQELYNVLALIFMCIFYEVDPVKSFPLRHTTKTMARQLGQLLEAHVKSVNGFGLFASKPKKGDLAAYGTDLIKGLSKQGMSNRDIAWNELLPAAGATVPNISHVFSQSLDYYLTTDGSKHIPELYRIANLPSSEESDSLLLGYCMEGIRLAGTFGAYREAEVDDVITEDDGSEIAVKAKHRVFVDFATAARDAQSFPNPDEVNPCRPLNTYVTYVLGPHTCLAHNTCQVALTEMFRSIFRLKNLRRAPGEQGELKKEEQGTLLYPSFSTPASPMPALGGIVRWASRGAKMDSEEASLSQSLSTHPSEAAISPAGIVLTALILAVPDRNKLLSTAIAKNGARIPHGWESKMQAGWLYCWPSTSPDSPIACNEAGSTSLKYESVCSTVVLDSYPSQPTVRHPLSPSLSPILFLTTHAYGEPPPSRPCFSELMDDDLDIKPAVRWEDVEAGSHAGRRIRRRDSTGSMSIRSARSRREIDPAVALPIQYRTLSYQISESKQIEDLKDRERAKDAAAKEFSALEWHTISTDEALRRLATSVTEGLSEEQVVRRTKEYGRNAPSPPKSHAFKTWFGYFFKGFGPVLLVGSILVFISWKPLGQPPSLANLALAIVLVAVFLIQALFNAFQDWSSSRVMSSIKNMLPEDCLVIRNCVQVSLPAANLVPGDIVFIKAGNKLPADLRFLQVSSDAKLDRSILTGESAPLAASVDSTDDNYLETRCIGMQGTHCVSGSCSGLVVATGDRTVFGRIAALTQEPKTGLTTLEKEILYFVIIICSIMLTMITVVLFAWGFWLRRDYPNYINVPTLIVSIVSVAIAFIPEGLPIALTAGLTITANLMRNNKVLCKSLKTVETLGSVSVICSDKTGTLTENRMTVTECTIGTHTMTADEAEDELTTSSAPAIAGIVTSGVSQVRAISALCNAAEFDAVTADEPPEKRRVFGDATDQAILRFSARLGSVNHMRQCWTKTYELAFNSKNKFMIRTFSMSRKDCLEATLPESEAQDFKTGDTLLTIKGAPDVLINRCSSFITNAGDSHPFDDDVRKAFEDMKDQYSSQGKRCILLARKIIRQSDIPFDRNTTQFEEAVLQQSKTDLTIVGLLAIVDPLRPEIRDVVKTLRGAGIRIFMVTGDYALTALSIAQDAGIVRAPTPLVHTVSALQRDDDSTNKSPEESRSSIVISGPELLHLDSDQWNLLTQYEEIVFARTTPEQKLRIVKEFQKGGVVAMTGDGVNDAPSLKAADVGIALGSGSDIAIEAADMVLLESFSSVVEAVQYGRVVFDNLKKVICYLLPAGSFSEFWPIFTSILFGVPQILSSFLMIVICCLTDCAAATVMSYEKPEADVLLRKPRNVKKDRLVNWQLIIHAYGVIGILQTVTSFFAAFWYLQRNGLPFNQLWFSFGRIPDGVDPEYYAEQLNIASSIYFVNLVVMQWFNLLAVRTRRWSIFQHPPAFNKKTQNLYIFPAILFSLSMAILWLYIPQLHAVLGTMPVPVEHWFLPFAFGSFILLFDEARKFIVRKYPKSIIGKLAW</sequence>